<dbReference type="Pfam" id="PF00583">
    <property type="entry name" value="Acetyltransf_1"/>
    <property type="match status" value="1"/>
</dbReference>
<dbReference type="PANTHER" id="PTHR39173">
    <property type="entry name" value="ACETYLTRANSFERASE"/>
    <property type="match status" value="1"/>
</dbReference>
<organism evidence="2 3">
    <name type="scientific">Weissella bombi</name>
    <dbReference type="NCBI Taxonomy" id="1505725"/>
    <lineage>
        <taxon>Bacteria</taxon>
        <taxon>Bacillati</taxon>
        <taxon>Bacillota</taxon>
        <taxon>Bacilli</taxon>
        <taxon>Lactobacillales</taxon>
        <taxon>Lactobacillaceae</taxon>
        <taxon>Weissella</taxon>
    </lineage>
</organism>
<evidence type="ECO:0000313" key="2">
    <source>
        <dbReference type="EMBL" id="SCB75067.1"/>
    </source>
</evidence>
<accession>A0A1C3YY74</accession>
<sequence length="175" mass="20663">MLEIRTLNKNDKKAFFKYVQACLNDNTKFGVFAKERYENFDFDKFDDFCDELELDAKNPVDPKKSRQVAYFGFENNVIVGSIRCRLDIEKEDLLQFGGHIGYDVPEYARGNHVSEKLCQFAFDKYRENNVKRVLLVIDEDNYASRHVAEKFNGTIENWVYEPDDNAKVARYWIEL</sequence>
<evidence type="ECO:0000259" key="1">
    <source>
        <dbReference type="PROSITE" id="PS51186"/>
    </source>
</evidence>
<dbReference type="RefSeq" id="WP_092461245.1">
    <property type="nucleotide sequence ID" value="NZ_BJEE01000002.1"/>
</dbReference>
<dbReference type="InterPro" id="IPR000182">
    <property type="entry name" value="GNAT_dom"/>
</dbReference>
<keyword evidence="3" id="KW-1185">Reference proteome</keyword>
<dbReference type="OrthoDB" id="9797989at2"/>
<dbReference type="AlphaFoldDB" id="A0A1C3YY74"/>
<dbReference type="Gene3D" id="3.40.630.30">
    <property type="match status" value="1"/>
</dbReference>
<feature type="domain" description="N-acetyltransferase" evidence="1">
    <location>
        <begin position="2"/>
        <end position="174"/>
    </location>
</feature>
<dbReference type="GO" id="GO:0016747">
    <property type="term" value="F:acyltransferase activity, transferring groups other than amino-acyl groups"/>
    <property type="evidence" value="ECO:0007669"/>
    <property type="project" value="InterPro"/>
</dbReference>
<proteinExistence type="predicted"/>
<dbReference type="PANTHER" id="PTHR39173:SF1">
    <property type="entry name" value="ACETYLTRANSFERASE"/>
    <property type="match status" value="1"/>
</dbReference>
<reference evidence="3" key="1">
    <citation type="submission" date="2016-08" db="EMBL/GenBank/DDBJ databases">
        <authorList>
            <person name="Varghese N."/>
            <person name="Submissions Spin"/>
        </authorList>
    </citation>
    <scope>NUCLEOTIDE SEQUENCE [LARGE SCALE GENOMIC DNA]</scope>
    <source>
        <strain evidence="3">R-53094</strain>
    </source>
</reference>
<dbReference type="SUPFAM" id="SSF55729">
    <property type="entry name" value="Acyl-CoA N-acyltransferases (Nat)"/>
    <property type="match status" value="1"/>
</dbReference>
<protein>
    <submittedName>
        <fullName evidence="2">Predicted acetyltransferase</fullName>
    </submittedName>
</protein>
<evidence type="ECO:0000313" key="3">
    <source>
        <dbReference type="Proteomes" id="UP000199268"/>
    </source>
</evidence>
<name>A0A1C3YY74_9LACO</name>
<dbReference type="InterPro" id="IPR016181">
    <property type="entry name" value="Acyl_CoA_acyltransferase"/>
</dbReference>
<dbReference type="PROSITE" id="PS51186">
    <property type="entry name" value="GNAT"/>
    <property type="match status" value="1"/>
</dbReference>
<dbReference type="Proteomes" id="UP000199268">
    <property type="component" value="Unassembled WGS sequence"/>
</dbReference>
<dbReference type="EMBL" id="FMAO01000001">
    <property type="protein sequence ID" value="SCB75067.1"/>
    <property type="molecule type" value="Genomic_DNA"/>
</dbReference>
<gene>
    <name evidence="2" type="ORF">GA0061074_101203</name>
</gene>
<dbReference type="STRING" id="1505725.GA0061074_101203"/>
<keyword evidence="2" id="KW-0808">Transferase</keyword>